<protein>
    <submittedName>
        <fullName evidence="1">Uncharacterized protein</fullName>
    </submittedName>
</protein>
<name>A0A6C0AWG3_9ZZZZ</name>
<proteinExistence type="predicted"/>
<dbReference type="AlphaFoldDB" id="A0A6C0AWG3"/>
<dbReference type="EMBL" id="MN738773">
    <property type="protein sequence ID" value="QHS84164.1"/>
    <property type="molecule type" value="Genomic_DNA"/>
</dbReference>
<organism evidence="1">
    <name type="scientific">viral metagenome</name>
    <dbReference type="NCBI Taxonomy" id="1070528"/>
    <lineage>
        <taxon>unclassified sequences</taxon>
        <taxon>metagenomes</taxon>
        <taxon>organismal metagenomes</taxon>
    </lineage>
</organism>
<sequence>MDSYNEMIIPYNSKTYNTLFFKKHEKKGLLLKICKTYLKYVPTYYNEEMTLKLNASYRARLFNNFIDSFLRIILSKYNLLDMIYIIKPYIGAGIDNVYIEDKTWDNLIKSLNTKPKYDDK</sequence>
<reference evidence="1" key="1">
    <citation type="journal article" date="2020" name="Nature">
        <title>Giant virus diversity and host interactions through global metagenomics.</title>
        <authorList>
            <person name="Schulz F."/>
            <person name="Roux S."/>
            <person name="Paez-Espino D."/>
            <person name="Jungbluth S."/>
            <person name="Walsh D.A."/>
            <person name="Denef V.J."/>
            <person name="McMahon K.D."/>
            <person name="Konstantinidis K.T."/>
            <person name="Eloe-Fadrosh E.A."/>
            <person name="Kyrpides N.C."/>
            <person name="Woyke T."/>
        </authorList>
    </citation>
    <scope>NUCLEOTIDE SEQUENCE</scope>
    <source>
        <strain evidence="1">GVMAG-S-ERX555965-48</strain>
    </source>
</reference>
<accession>A0A6C0AWG3</accession>
<evidence type="ECO:0000313" key="1">
    <source>
        <dbReference type="EMBL" id="QHS84164.1"/>
    </source>
</evidence>